<evidence type="ECO:0000259" key="1">
    <source>
        <dbReference type="PROSITE" id="PS50943"/>
    </source>
</evidence>
<dbReference type="SUPFAM" id="SSF47413">
    <property type="entry name" value="lambda repressor-like DNA-binding domains"/>
    <property type="match status" value="1"/>
</dbReference>
<reference evidence="2" key="1">
    <citation type="journal article" date="2019" name="PLoS Negl. Trop. Dis.">
        <title>Revisiting the worldwide diversity of Leptospira species in the environment.</title>
        <authorList>
            <person name="Vincent A.T."/>
            <person name="Schiettekatte O."/>
            <person name="Bourhy P."/>
            <person name="Veyrier F.J."/>
            <person name="Picardeau M."/>
        </authorList>
    </citation>
    <scope>NUCLEOTIDE SEQUENCE [LARGE SCALE GENOMIC DNA]</scope>
    <source>
        <strain evidence="2">201702451</strain>
    </source>
</reference>
<dbReference type="Gene3D" id="1.10.260.40">
    <property type="entry name" value="lambda repressor-like DNA-binding domains"/>
    <property type="match status" value="1"/>
</dbReference>
<dbReference type="InterPro" id="IPR001387">
    <property type="entry name" value="Cro/C1-type_HTH"/>
</dbReference>
<comment type="caution">
    <text evidence="2">The sequence shown here is derived from an EMBL/GenBank/DDBJ whole genome shotgun (WGS) entry which is preliminary data.</text>
</comment>
<dbReference type="Pfam" id="PF01381">
    <property type="entry name" value="HTH_3"/>
    <property type="match status" value="1"/>
</dbReference>
<dbReference type="EMBL" id="RQGH01000035">
    <property type="protein sequence ID" value="TGL58640.1"/>
    <property type="molecule type" value="Genomic_DNA"/>
</dbReference>
<evidence type="ECO:0000313" key="3">
    <source>
        <dbReference type="Proteomes" id="UP000297567"/>
    </source>
</evidence>
<dbReference type="InterPro" id="IPR010982">
    <property type="entry name" value="Lambda_DNA-bd_dom_sf"/>
</dbReference>
<name>A0A4Z0ZZY9_9LEPT</name>
<accession>A0A4Z0ZZY9</accession>
<protein>
    <submittedName>
        <fullName evidence="2">XRE family transcriptional regulator</fullName>
    </submittedName>
</protein>
<feature type="domain" description="HTH cro/C1-type" evidence="1">
    <location>
        <begin position="14"/>
        <end position="68"/>
    </location>
</feature>
<gene>
    <name evidence="2" type="ORF">EHQ62_16945</name>
</gene>
<keyword evidence="3" id="KW-1185">Reference proteome</keyword>
<dbReference type="PROSITE" id="PS50943">
    <property type="entry name" value="HTH_CROC1"/>
    <property type="match status" value="1"/>
</dbReference>
<dbReference type="Proteomes" id="UP000297567">
    <property type="component" value="Unassembled WGS sequence"/>
</dbReference>
<proteinExistence type="predicted"/>
<evidence type="ECO:0000313" key="2">
    <source>
        <dbReference type="EMBL" id="TGL58640.1"/>
    </source>
</evidence>
<sequence length="127" mass="14265">MINSVSKDKFSDRFRQVVEKIGIKQVDFANSIGIAQSTVSTFLSGKSLMSRSTALLIERIYGISADWLLDGTGHMEIKKNALTEDLEFTRKILKDPELKEIIESLLELKKADRAKLFGVIRGFIGED</sequence>
<dbReference type="SMART" id="SM00530">
    <property type="entry name" value="HTH_XRE"/>
    <property type="match status" value="1"/>
</dbReference>
<organism evidence="2 3">
    <name type="scientific">Leptospira jelokensis</name>
    <dbReference type="NCBI Taxonomy" id="2484931"/>
    <lineage>
        <taxon>Bacteria</taxon>
        <taxon>Pseudomonadati</taxon>
        <taxon>Spirochaetota</taxon>
        <taxon>Spirochaetia</taxon>
        <taxon>Leptospirales</taxon>
        <taxon>Leptospiraceae</taxon>
        <taxon>Leptospira</taxon>
    </lineage>
</organism>
<dbReference type="CDD" id="cd00093">
    <property type="entry name" value="HTH_XRE"/>
    <property type="match status" value="1"/>
</dbReference>
<dbReference type="GO" id="GO:0003677">
    <property type="term" value="F:DNA binding"/>
    <property type="evidence" value="ECO:0007669"/>
    <property type="project" value="InterPro"/>
</dbReference>
<dbReference type="AlphaFoldDB" id="A0A4Z0ZZY9"/>